<name>A0A1G7SMD4_9RHOB</name>
<dbReference type="InterPro" id="IPR036890">
    <property type="entry name" value="HATPase_C_sf"/>
</dbReference>
<feature type="domain" description="Histidine kinase/HSP90-like ATPase" evidence="1">
    <location>
        <begin position="31"/>
        <end position="143"/>
    </location>
</feature>
<dbReference type="Gene3D" id="3.30.565.10">
    <property type="entry name" value="Histidine kinase-like ATPase, C-terminal domain"/>
    <property type="match status" value="1"/>
</dbReference>
<evidence type="ECO:0000313" key="2">
    <source>
        <dbReference type="EMBL" id="SDG23410.1"/>
    </source>
</evidence>
<keyword evidence="2" id="KW-0808">Transferase</keyword>
<sequence>MPLPSYAAFDESDLGAQVLLSQHKLKSSGDAVTARQAVARYMKDNGASALSVTRFATAVSEIARNAINHAGGGEFSIYVDRGRKQLTVVCWDKGPGIADVKLALSDGYTSGGGLGRGLGGAQRLAGRFEIRTAVGAGTSVLMSVTL</sequence>
<dbReference type="OrthoDB" id="5769716at2"/>
<dbReference type="EMBL" id="FNBP01000005">
    <property type="protein sequence ID" value="SDG23410.1"/>
    <property type="molecule type" value="Genomic_DNA"/>
</dbReference>
<keyword evidence="2" id="KW-0418">Kinase</keyword>
<proteinExistence type="predicted"/>
<dbReference type="STRING" id="218672.SAMN04489759_105217"/>
<gene>
    <name evidence="2" type="ORF">SAMN04489759_105217</name>
</gene>
<dbReference type="Pfam" id="PF13581">
    <property type="entry name" value="HATPase_c_2"/>
    <property type="match status" value="1"/>
</dbReference>
<dbReference type="Proteomes" id="UP000199399">
    <property type="component" value="Unassembled WGS sequence"/>
</dbReference>
<dbReference type="GO" id="GO:0016301">
    <property type="term" value="F:kinase activity"/>
    <property type="evidence" value="ECO:0007669"/>
    <property type="project" value="UniProtKB-KW"/>
</dbReference>
<dbReference type="RefSeq" id="WP_093742341.1">
    <property type="nucleotide sequence ID" value="NZ_FNBP01000005.1"/>
</dbReference>
<evidence type="ECO:0000313" key="3">
    <source>
        <dbReference type="Proteomes" id="UP000199399"/>
    </source>
</evidence>
<evidence type="ECO:0000259" key="1">
    <source>
        <dbReference type="Pfam" id="PF13581"/>
    </source>
</evidence>
<dbReference type="AlphaFoldDB" id="A0A1G7SMD4"/>
<accession>A0A1G7SMD4</accession>
<keyword evidence="3" id="KW-1185">Reference proteome</keyword>
<dbReference type="InterPro" id="IPR003594">
    <property type="entry name" value="HATPase_dom"/>
</dbReference>
<organism evidence="2 3">
    <name type="scientific">Sulfitobacter delicatus</name>
    <dbReference type="NCBI Taxonomy" id="218672"/>
    <lineage>
        <taxon>Bacteria</taxon>
        <taxon>Pseudomonadati</taxon>
        <taxon>Pseudomonadota</taxon>
        <taxon>Alphaproteobacteria</taxon>
        <taxon>Rhodobacterales</taxon>
        <taxon>Roseobacteraceae</taxon>
        <taxon>Sulfitobacter</taxon>
    </lineage>
</organism>
<dbReference type="SUPFAM" id="SSF55874">
    <property type="entry name" value="ATPase domain of HSP90 chaperone/DNA topoisomerase II/histidine kinase"/>
    <property type="match status" value="1"/>
</dbReference>
<reference evidence="3" key="1">
    <citation type="submission" date="2016-10" db="EMBL/GenBank/DDBJ databases">
        <authorList>
            <person name="Varghese N."/>
            <person name="Submissions S."/>
        </authorList>
    </citation>
    <scope>NUCLEOTIDE SEQUENCE [LARGE SCALE GENOMIC DNA]</scope>
    <source>
        <strain evidence="3">DSM 16477</strain>
    </source>
</reference>
<protein>
    <submittedName>
        <fullName evidence="2">Serine/threonine-protein kinase RsbT</fullName>
    </submittedName>
</protein>